<comment type="caution">
    <text evidence="1">The sequence shown here is derived from an EMBL/GenBank/DDBJ whole genome shotgun (WGS) entry which is preliminary data.</text>
</comment>
<sequence length="41" mass="4586">MLRAKWIRNAPDGNGTLFRGDVYQVPIKGLLGGTTGQRIWE</sequence>
<gene>
    <name evidence="1" type="ORF">S03H2_17003</name>
</gene>
<feature type="non-terminal residue" evidence="1">
    <location>
        <position position="41"/>
    </location>
</feature>
<dbReference type="AlphaFoldDB" id="X1FI71"/>
<reference evidence="1" key="1">
    <citation type="journal article" date="2014" name="Front. Microbiol.">
        <title>High frequency of phylogenetically diverse reductive dehalogenase-homologous genes in deep subseafloor sedimentary metagenomes.</title>
        <authorList>
            <person name="Kawai M."/>
            <person name="Futagami T."/>
            <person name="Toyoda A."/>
            <person name="Takaki Y."/>
            <person name="Nishi S."/>
            <person name="Hori S."/>
            <person name="Arai W."/>
            <person name="Tsubouchi T."/>
            <person name="Morono Y."/>
            <person name="Uchiyama I."/>
            <person name="Ito T."/>
            <person name="Fujiyama A."/>
            <person name="Inagaki F."/>
            <person name="Takami H."/>
        </authorList>
    </citation>
    <scope>NUCLEOTIDE SEQUENCE</scope>
    <source>
        <strain evidence="1">Expedition CK06-06</strain>
    </source>
</reference>
<protein>
    <submittedName>
        <fullName evidence="1">Uncharacterized protein</fullName>
    </submittedName>
</protein>
<accession>X1FI71</accession>
<proteinExistence type="predicted"/>
<organism evidence="1">
    <name type="scientific">marine sediment metagenome</name>
    <dbReference type="NCBI Taxonomy" id="412755"/>
    <lineage>
        <taxon>unclassified sequences</taxon>
        <taxon>metagenomes</taxon>
        <taxon>ecological metagenomes</taxon>
    </lineage>
</organism>
<evidence type="ECO:0000313" key="1">
    <source>
        <dbReference type="EMBL" id="GAH44657.1"/>
    </source>
</evidence>
<name>X1FI71_9ZZZZ</name>
<dbReference type="EMBL" id="BARU01008740">
    <property type="protein sequence ID" value="GAH44657.1"/>
    <property type="molecule type" value="Genomic_DNA"/>
</dbReference>